<comment type="caution">
    <text evidence="1">The sequence shown here is derived from an EMBL/GenBank/DDBJ whole genome shotgun (WGS) entry which is preliminary data.</text>
</comment>
<dbReference type="Proteomes" id="UP000790709">
    <property type="component" value="Unassembled WGS sequence"/>
</dbReference>
<dbReference type="EMBL" id="MU266334">
    <property type="protein sequence ID" value="KAH7930173.1"/>
    <property type="molecule type" value="Genomic_DNA"/>
</dbReference>
<name>A0ACB8BZN7_9AGAM</name>
<reference evidence="1" key="1">
    <citation type="journal article" date="2021" name="New Phytol.">
        <title>Evolutionary innovations through gain and loss of genes in the ectomycorrhizal Boletales.</title>
        <authorList>
            <person name="Wu G."/>
            <person name="Miyauchi S."/>
            <person name="Morin E."/>
            <person name="Kuo A."/>
            <person name="Drula E."/>
            <person name="Varga T."/>
            <person name="Kohler A."/>
            <person name="Feng B."/>
            <person name="Cao Y."/>
            <person name="Lipzen A."/>
            <person name="Daum C."/>
            <person name="Hundley H."/>
            <person name="Pangilinan J."/>
            <person name="Johnson J."/>
            <person name="Barry K."/>
            <person name="LaButti K."/>
            <person name="Ng V."/>
            <person name="Ahrendt S."/>
            <person name="Min B."/>
            <person name="Choi I.G."/>
            <person name="Park H."/>
            <person name="Plett J.M."/>
            <person name="Magnuson J."/>
            <person name="Spatafora J.W."/>
            <person name="Nagy L.G."/>
            <person name="Henrissat B."/>
            <person name="Grigoriev I.V."/>
            <person name="Yang Z.L."/>
            <person name="Xu J."/>
            <person name="Martin F.M."/>
        </authorList>
    </citation>
    <scope>NUCLEOTIDE SEQUENCE</scope>
    <source>
        <strain evidence="1">KUC20120723A-06</strain>
    </source>
</reference>
<gene>
    <name evidence="1" type="ORF">BV22DRAFT_79751</name>
</gene>
<proteinExistence type="predicted"/>
<evidence type="ECO:0000313" key="2">
    <source>
        <dbReference type="Proteomes" id="UP000790709"/>
    </source>
</evidence>
<keyword evidence="2" id="KW-1185">Reference proteome</keyword>
<protein>
    <submittedName>
        <fullName evidence="1">Uncharacterized protein</fullName>
    </submittedName>
</protein>
<sequence length="182" mass="21232">MLDPGCATCTSRRPLLLPGRNQALSLKHVSVRARPRRPTLVTHLTRAFLIYYPVVFLALAFPYKSFNTVFNCYLHLWRKWNLRLIPPYISKLVQKRTTWTQLSVFTRHTPDSRCSKLQCTFQVRNGIMGYQTDLATDQNDQVLFPLLRTRRQELKKAVVAHLFKTISSELTQFRGCRSCMEV</sequence>
<accession>A0ACB8BZN7</accession>
<evidence type="ECO:0000313" key="1">
    <source>
        <dbReference type="EMBL" id="KAH7930173.1"/>
    </source>
</evidence>
<organism evidence="1 2">
    <name type="scientific">Leucogyrophana mollusca</name>
    <dbReference type="NCBI Taxonomy" id="85980"/>
    <lineage>
        <taxon>Eukaryota</taxon>
        <taxon>Fungi</taxon>
        <taxon>Dikarya</taxon>
        <taxon>Basidiomycota</taxon>
        <taxon>Agaricomycotina</taxon>
        <taxon>Agaricomycetes</taxon>
        <taxon>Agaricomycetidae</taxon>
        <taxon>Boletales</taxon>
        <taxon>Boletales incertae sedis</taxon>
        <taxon>Leucogyrophana</taxon>
    </lineage>
</organism>